<evidence type="ECO:0000313" key="5">
    <source>
        <dbReference type="EMBL" id="BCK01183.1"/>
    </source>
</evidence>
<dbReference type="CDD" id="cd12107">
    <property type="entry name" value="Hemerythrin"/>
    <property type="match status" value="1"/>
</dbReference>
<reference evidence="5 6" key="1">
    <citation type="submission" date="2020-08" db="EMBL/GenBank/DDBJ databases">
        <title>Draft genome sequencing of an Anaerocolumna strain isolated from anoxic soil subjected to BSD treatment.</title>
        <authorList>
            <person name="Uek A."/>
            <person name="Tonouchi A."/>
        </authorList>
    </citation>
    <scope>NUCLEOTIDE SEQUENCE [LARGE SCALE GENOMIC DNA]</scope>
    <source>
        <strain evidence="5 6">CTTW</strain>
    </source>
</reference>
<organism evidence="5 6">
    <name type="scientific">Anaerocolumna chitinilytica</name>
    <dbReference type="NCBI Taxonomy" id="1727145"/>
    <lineage>
        <taxon>Bacteria</taxon>
        <taxon>Bacillati</taxon>
        <taxon>Bacillota</taxon>
        <taxon>Clostridia</taxon>
        <taxon>Lachnospirales</taxon>
        <taxon>Lachnospiraceae</taxon>
        <taxon>Anaerocolumna</taxon>
    </lineage>
</organism>
<dbReference type="EMBL" id="AP023368">
    <property type="protein sequence ID" value="BCK01183.1"/>
    <property type="molecule type" value="Genomic_DNA"/>
</dbReference>
<dbReference type="Pfam" id="PF01814">
    <property type="entry name" value="Hemerythrin"/>
    <property type="match status" value="1"/>
</dbReference>
<evidence type="ECO:0000259" key="4">
    <source>
        <dbReference type="Pfam" id="PF01814"/>
    </source>
</evidence>
<accession>A0A7M3S9B5</accession>
<sequence>MYEMKPEYYIGIEAIDNQHTELFRIADEAYELLRQEFVADKFDNIVAIIVQLKEYAIQHFSDEEAYMVSIGHKKFLSHKMEHEDFLEKVNNIDFDSMDHNQTETLVDIMAFLSDWLVHHILEKDKLIGTL</sequence>
<dbReference type="NCBIfam" id="NF033749">
    <property type="entry name" value="bact_hemeryth"/>
    <property type="match status" value="1"/>
</dbReference>
<feature type="domain" description="Hemerythrin-like" evidence="4">
    <location>
        <begin position="11"/>
        <end position="127"/>
    </location>
</feature>
<proteinExistence type="inferred from homology"/>
<keyword evidence="3" id="KW-0408">Iron</keyword>
<dbReference type="InterPro" id="IPR035938">
    <property type="entry name" value="Hemerythrin-like_sf"/>
</dbReference>
<dbReference type="PANTHER" id="PTHR37164:SF1">
    <property type="entry name" value="BACTERIOHEMERYTHRIN"/>
    <property type="match status" value="1"/>
</dbReference>
<dbReference type="RefSeq" id="WP_185256778.1">
    <property type="nucleotide sequence ID" value="NZ_AP023368.1"/>
</dbReference>
<protein>
    <submittedName>
        <fullName evidence="5">Bacteriohemerythrin</fullName>
    </submittedName>
</protein>
<gene>
    <name evidence="5" type="ORF">bsdcttw_42230</name>
</gene>
<dbReference type="AlphaFoldDB" id="A0A7M3S9B5"/>
<dbReference type="KEGG" id="acht:bsdcttw_42230"/>
<dbReference type="Proteomes" id="UP000515703">
    <property type="component" value="Chromosome"/>
</dbReference>
<comment type="similarity">
    <text evidence="1">Belongs to the hemerythrin family.</text>
</comment>
<dbReference type="InterPro" id="IPR050669">
    <property type="entry name" value="Hemerythrin"/>
</dbReference>
<keyword evidence="6" id="KW-1185">Reference proteome</keyword>
<dbReference type="SUPFAM" id="SSF47188">
    <property type="entry name" value="Hemerythrin-like"/>
    <property type="match status" value="1"/>
</dbReference>
<evidence type="ECO:0000256" key="2">
    <source>
        <dbReference type="ARBA" id="ARBA00022723"/>
    </source>
</evidence>
<dbReference type="InterPro" id="IPR012312">
    <property type="entry name" value="Hemerythrin-like"/>
</dbReference>
<dbReference type="Gene3D" id="1.20.120.50">
    <property type="entry name" value="Hemerythrin-like"/>
    <property type="match status" value="1"/>
</dbReference>
<evidence type="ECO:0000256" key="3">
    <source>
        <dbReference type="ARBA" id="ARBA00023004"/>
    </source>
</evidence>
<evidence type="ECO:0000256" key="1">
    <source>
        <dbReference type="ARBA" id="ARBA00010587"/>
    </source>
</evidence>
<dbReference type="NCBIfam" id="TIGR02481">
    <property type="entry name" value="hemeryth_dom"/>
    <property type="match status" value="1"/>
</dbReference>
<keyword evidence="2" id="KW-0479">Metal-binding</keyword>
<dbReference type="PANTHER" id="PTHR37164">
    <property type="entry name" value="BACTERIOHEMERYTHRIN"/>
    <property type="match status" value="1"/>
</dbReference>
<dbReference type="InterPro" id="IPR012827">
    <property type="entry name" value="Hemerythrin_metal-bd"/>
</dbReference>
<evidence type="ECO:0000313" key="6">
    <source>
        <dbReference type="Proteomes" id="UP000515703"/>
    </source>
</evidence>
<name>A0A7M3S9B5_9FIRM</name>
<dbReference type="GO" id="GO:0046872">
    <property type="term" value="F:metal ion binding"/>
    <property type="evidence" value="ECO:0007669"/>
    <property type="project" value="UniProtKB-KW"/>
</dbReference>
<reference evidence="5 6" key="2">
    <citation type="submission" date="2020-08" db="EMBL/GenBank/DDBJ databases">
        <authorList>
            <person name="Ueki A."/>
            <person name="Tonouchi A."/>
        </authorList>
    </citation>
    <scope>NUCLEOTIDE SEQUENCE [LARGE SCALE GENOMIC DNA]</scope>
    <source>
        <strain evidence="5 6">CTTW</strain>
    </source>
</reference>